<dbReference type="PANTHER" id="PTHR10060:SF15">
    <property type="entry name" value="DEOXYRIBONUCLEASE TATDN1"/>
    <property type="match status" value="1"/>
</dbReference>
<reference evidence="8" key="1">
    <citation type="submission" date="2021-12" db="EMBL/GenBank/DDBJ databases">
        <authorList>
            <person name="King R."/>
        </authorList>
    </citation>
    <scope>NUCLEOTIDE SEQUENCE</scope>
</reference>
<dbReference type="GO" id="GO:0046872">
    <property type="term" value="F:metal ion binding"/>
    <property type="evidence" value="ECO:0007669"/>
    <property type="project" value="UniProtKB-KW"/>
</dbReference>
<dbReference type="SUPFAM" id="SSF51556">
    <property type="entry name" value="Metallo-dependent hydrolases"/>
    <property type="match status" value="1"/>
</dbReference>
<feature type="binding site" evidence="7">
    <location>
        <position position="174"/>
    </location>
    <ligand>
        <name>a divalent metal cation</name>
        <dbReference type="ChEBI" id="CHEBI:60240"/>
        <label>2</label>
    </ligand>
</feature>
<dbReference type="Proteomes" id="UP001152759">
    <property type="component" value="Chromosome 8"/>
</dbReference>
<dbReference type="InterPro" id="IPR032466">
    <property type="entry name" value="Metal_Hydrolase"/>
</dbReference>
<dbReference type="PANTHER" id="PTHR10060">
    <property type="entry name" value="TATD FAMILY DEOXYRIBONUCLEASE"/>
    <property type="match status" value="1"/>
</dbReference>
<dbReference type="CDD" id="cd01310">
    <property type="entry name" value="TatD_DNAse"/>
    <property type="match status" value="1"/>
</dbReference>
<keyword evidence="3 7" id="KW-0479">Metal-binding</keyword>
<dbReference type="GO" id="GO:0005829">
    <property type="term" value="C:cytosol"/>
    <property type="evidence" value="ECO:0007669"/>
    <property type="project" value="TreeGrafter"/>
</dbReference>
<dbReference type="InterPro" id="IPR018228">
    <property type="entry name" value="DNase_TatD-rel_CS"/>
</dbReference>
<evidence type="ECO:0000256" key="1">
    <source>
        <dbReference type="ARBA" id="ARBA00009275"/>
    </source>
</evidence>
<evidence type="ECO:0000256" key="6">
    <source>
        <dbReference type="ARBA" id="ARBA00045223"/>
    </source>
</evidence>
<feature type="binding site" evidence="7">
    <location>
        <position position="149"/>
    </location>
    <ligand>
        <name>a divalent metal cation</name>
        <dbReference type="ChEBI" id="CHEBI:60240"/>
        <label>2</label>
    </ligand>
</feature>
<dbReference type="FunFam" id="3.20.20.140:FF:000040">
    <property type="entry name" value="Putative tatD related deoxyribonuclease"/>
    <property type="match status" value="1"/>
</dbReference>
<dbReference type="InterPro" id="IPR050891">
    <property type="entry name" value="TatD-type_Hydrolase"/>
</dbReference>
<accession>A0A9P0AM80</accession>
<dbReference type="OrthoDB" id="1164111at2759"/>
<protein>
    <recommendedName>
        <fullName evidence="5">Deoxyribonuclease TATDN1</fullName>
    </recommendedName>
</protein>
<evidence type="ECO:0000256" key="2">
    <source>
        <dbReference type="ARBA" id="ARBA00022722"/>
    </source>
</evidence>
<evidence type="ECO:0000256" key="7">
    <source>
        <dbReference type="PIRSR" id="PIRSR005902-1"/>
    </source>
</evidence>
<dbReference type="Gene3D" id="3.20.20.140">
    <property type="entry name" value="Metal-dependent hydrolases"/>
    <property type="match status" value="1"/>
</dbReference>
<feature type="binding site" evidence="7">
    <location>
        <position position="222"/>
    </location>
    <ligand>
        <name>a divalent metal cation</name>
        <dbReference type="ChEBI" id="CHEBI:60240"/>
        <label>1</label>
    </ligand>
</feature>
<dbReference type="EMBL" id="OU963869">
    <property type="protein sequence ID" value="CAH0394790.1"/>
    <property type="molecule type" value="Genomic_DNA"/>
</dbReference>
<name>A0A9P0AM80_BEMTA</name>
<dbReference type="Pfam" id="PF01026">
    <property type="entry name" value="TatD_DNase"/>
    <property type="match status" value="1"/>
</dbReference>
<keyword evidence="2" id="KW-0540">Nuclease</keyword>
<gene>
    <name evidence="8" type="ORF">BEMITA_LOCUS13049</name>
</gene>
<evidence type="ECO:0000313" key="9">
    <source>
        <dbReference type="Proteomes" id="UP001152759"/>
    </source>
</evidence>
<dbReference type="GO" id="GO:0008296">
    <property type="term" value="F:3'-5'-DNA exonuclease activity"/>
    <property type="evidence" value="ECO:0007669"/>
    <property type="project" value="TreeGrafter"/>
</dbReference>
<sequence length="298" mass="33895">MFRKFIDIGANLTDPMYEGLYRGSQKHQADLKNVLERAWSNGLDKIIITGGSLEESHSAHKLALSDERLFCTVGCHPTRCNEFESSGNPDDYLESLSKLIRSAHGKVVAVGETGLDYDRLQFCSKEIQKKYFEIQLKLSKLHDLPLFLHNRNTGGDFLEILQKHAGDLPKGVVHSFDGSLEEMESLVNLGYYIGINGCSLKTKENLEVVKKIPEDKLLLETDCPWCEVRPTHAGFPFVKTKFDAVKKEKWNPDLMVKSRNEPATMTQILEIVAAIRDELEEKLCEIVYNNTIRLFFNK</sequence>
<keyword evidence="4" id="KW-0378">Hydrolase</keyword>
<evidence type="ECO:0000313" key="8">
    <source>
        <dbReference type="EMBL" id="CAH0394790.1"/>
    </source>
</evidence>
<keyword evidence="9" id="KW-1185">Reference proteome</keyword>
<feature type="binding site" evidence="7">
    <location>
        <position position="112"/>
    </location>
    <ligand>
        <name>a divalent metal cation</name>
        <dbReference type="ChEBI" id="CHEBI:60240"/>
        <label>1</label>
    </ligand>
</feature>
<comment type="function">
    <text evidence="6">Deoxyribonuclease which catalyzes (in vitro) the decatenation of kinetoplast DNA, which are circular DNA catenated to each other, producing linear DNA molecules. Plays an important role in chromosomal segregation and cell cycle progression during eye development probably via its DNA decatenation activity.</text>
</comment>
<dbReference type="InterPro" id="IPR001130">
    <property type="entry name" value="TatD-like"/>
</dbReference>
<comment type="similarity">
    <text evidence="1">Belongs to the metallo-dependent hydrolases superfamily. TatD-type hydrolase family.</text>
</comment>
<dbReference type="PIRSF" id="PIRSF005902">
    <property type="entry name" value="DNase_TatD"/>
    <property type="match status" value="1"/>
</dbReference>
<evidence type="ECO:0000256" key="3">
    <source>
        <dbReference type="ARBA" id="ARBA00022723"/>
    </source>
</evidence>
<organism evidence="8 9">
    <name type="scientific">Bemisia tabaci</name>
    <name type="common">Sweetpotato whitefly</name>
    <name type="synonym">Aleurodes tabaci</name>
    <dbReference type="NCBI Taxonomy" id="7038"/>
    <lineage>
        <taxon>Eukaryota</taxon>
        <taxon>Metazoa</taxon>
        <taxon>Ecdysozoa</taxon>
        <taxon>Arthropoda</taxon>
        <taxon>Hexapoda</taxon>
        <taxon>Insecta</taxon>
        <taxon>Pterygota</taxon>
        <taxon>Neoptera</taxon>
        <taxon>Paraneoptera</taxon>
        <taxon>Hemiptera</taxon>
        <taxon>Sternorrhyncha</taxon>
        <taxon>Aleyrodoidea</taxon>
        <taxon>Aleyrodidae</taxon>
        <taxon>Aleyrodinae</taxon>
        <taxon>Bemisia</taxon>
    </lineage>
</organism>
<proteinExistence type="inferred from homology"/>
<dbReference type="PROSITE" id="PS01091">
    <property type="entry name" value="TATD_3"/>
    <property type="match status" value="1"/>
</dbReference>
<evidence type="ECO:0000256" key="4">
    <source>
        <dbReference type="ARBA" id="ARBA00022801"/>
    </source>
</evidence>
<dbReference type="AlphaFoldDB" id="A0A9P0AM80"/>
<evidence type="ECO:0000256" key="5">
    <source>
        <dbReference type="ARBA" id="ARBA00039767"/>
    </source>
</evidence>